<dbReference type="PROSITE" id="PS00074">
    <property type="entry name" value="GLFV_DEHYDROGENASE"/>
    <property type="match status" value="1"/>
</dbReference>
<feature type="binding site" evidence="5">
    <location>
        <position position="92"/>
    </location>
    <ligand>
        <name>substrate</name>
    </ligand>
</feature>
<protein>
    <recommendedName>
        <fullName evidence="3">Glutamate dehydrogenase</fullName>
    </recommendedName>
</protein>
<dbReference type="GO" id="GO:0004352">
    <property type="term" value="F:glutamate dehydrogenase (NAD+) activity"/>
    <property type="evidence" value="ECO:0007669"/>
    <property type="project" value="TreeGrafter"/>
</dbReference>
<dbReference type="GO" id="GO:0000166">
    <property type="term" value="F:nucleotide binding"/>
    <property type="evidence" value="ECO:0007669"/>
    <property type="project" value="UniProtKB-KW"/>
</dbReference>
<organism evidence="9 10">
    <name type="scientific">Candidatus Brocadia sapporoensis</name>
    <dbReference type="NCBI Taxonomy" id="392547"/>
    <lineage>
        <taxon>Bacteria</taxon>
        <taxon>Pseudomonadati</taxon>
        <taxon>Planctomycetota</taxon>
        <taxon>Candidatus Brocadiia</taxon>
        <taxon>Candidatus Brocadiales</taxon>
        <taxon>Candidatus Brocadiaceae</taxon>
        <taxon>Candidatus Brocadia</taxon>
    </lineage>
</organism>
<feature type="binding site" evidence="5">
    <location>
        <position position="188"/>
    </location>
    <ligand>
        <name>NAD(+)</name>
        <dbReference type="ChEBI" id="CHEBI:57540"/>
    </ligand>
</feature>
<evidence type="ECO:0000256" key="5">
    <source>
        <dbReference type="PIRSR" id="PIRSR000185-2"/>
    </source>
</evidence>
<dbReference type="InterPro" id="IPR006097">
    <property type="entry name" value="Glu/Leu/Phe/Val/Trp_DH_dimer"/>
</dbReference>
<comment type="similarity">
    <text evidence="1 3 7">Belongs to the Glu/Leu/Phe/Val dehydrogenases family.</text>
</comment>
<feature type="active site" description="Proton donor" evidence="4">
    <location>
        <position position="104"/>
    </location>
</feature>
<keyword evidence="5" id="KW-0520">NAD</keyword>
<dbReference type="InterPro" id="IPR033922">
    <property type="entry name" value="NAD_bind_Glu_DH"/>
</dbReference>
<feature type="domain" description="Glutamate/phenylalanine/leucine/valine/L-tryptophan dehydrogenase C-terminal" evidence="8">
    <location>
        <begin position="181"/>
        <end position="411"/>
    </location>
</feature>
<keyword evidence="2 3" id="KW-0560">Oxidoreductase</keyword>
<dbReference type="InterPro" id="IPR046346">
    <property type="entry name" value="Aminoacid_DH-like_N_sf"/>
</dbReference>
<gene>
    <name evidence="9" type="ORF">BIY37_02945</name>
</gene>
<keyword evidence="10" id="KW-1185">Reference proteome</keyword>
<dbReference type="PIRSF" id="PIRSF000185">
    <property type="entry name" value="Glu_DH"/>
    <property type="match status" value="1"/>
</dbReference>
<evidence type="ECO:0000256" key="1">
    <source>
        <dbReference type="ARBA" id="ARBA00006382"/>
    </source>
</evidence>
<dbReference type="PANTHER" id="PTHR11606">
    <property type="entry name" value="GLUTAMATE DEHYDROGENASE"/>
    <property type="match status" value="1"/>
</dbReference>
<dbReference type="InterPro" id="IPR036291">
    <property type="entry name" value="NAD(P)-bd_dom_sf"/>
</dbReference>
<evidence type="ECO:0000256" key="4">
    <source>
        <dbReference type="PIRSR" id="PIRSR000185-1"/>
    </source>
</evidence>
<dbReference type="AlphaFoldDB" id="A0A1V6M247"/>
<evidence type="ECO:0000256" key="2">
    <source>
        <dbReference type="ARBA" id="ARBA00023002"/>
    </source>
</evidence>
<evidence type="ECO:0000313" key="10">
    <source>
        <dbReference type="Proteomes" id="UP000242219"/>
    </source>
</evidence>
<dbReference type="Gene3D" id="3.40.50.10860">
    <property type="entry name" value="Leucine Dehydrogenase, chain A, domain 1"/>
    <property type="match status" value="1"/>
</dbReference>
<name>A0A1V6M247_9BACT</name>
<accession>A0A1V6M247</accession>
<reference evidence="9 10" key="1">
    <citation type="journal article" date="2016" name="Genome Announc.">
        <title>Draft Genome Sequence of the Anaerobic Ammonium-Oxidizing Bacterium 'Candidatus Brocadia sp. 40'.</title>
        <authorList>
            <person name="Ali M."/>
            <person name="Haroon M.F."/>
            <person name="Narita Y."/>
            <person name="Zhang L."/>
            <person name="Rangel Shaw D."/>
            <person name="Okabe S."/>
            <person name="Saikaly P.E."/>
        </authorList>
    </citation>
    <scope>NUCLEOTIDE SEQUENCE [LARGE SCALE GENOMIC DNA]</scope>
    <source>
        <strain evidence="9 10">40</strain>
    </source>
</reference>
<feature type="binding site" evidence="5">
    <location>
        <position position="68"/>
    </location>
    <ligand>
        <name>substrate</name>
    </ligand>
</feature>
<dbReference type="GO" id="GO:0006538">
    <property type="term" value="P:L-glutamate catabolic process"/>
    <property type="evidence" value="ECO:0007669"/>
    <property type="project" value="TreeGrafter"/>
</dbReference>
<dbReference type="Gene3D" id="3.40.50.720">
    <property type="entry name" value="NAD(P)-binding Rossmann-like Domain"/>
    <property type="match status" value="1"/>
</dbReference>
<feature type="binding site" evidence="5">
    <location>
        <position position="219"/>
    </location>
    <ligand>
        <name>NAD(+)</name>
        <dbReference type="ChEBI" id="CHEBI:57540"/>
    </ligand>
</feature>
<comment type="caution">
    <text evidence="9">The sequence shown here is derived from an EMBL/GenBank/DDBJ whole genome shotgun (WGS) entry which is preliminary data.</text>
</comment>
<dbReference type="Proteomes" id="UP000242219">
    <property type="component" value="Unassembled WGS sequence"/>
</dbReference>
<dbReference type="InterPro" id="IPR033524">
    <property type="entry name" value="Glu/Leu/Phe/Val_DH_AS"/>
</dbReference>
<dbReference type="Pfam" id="PF00208">
    <property type="entry name" value="ELFV_dehydrog"/>
    <property type="match status" value="1"/>
</dbReference>
<dbReference type="EMBL" id="MJUW02000031">
    <property type="protein sequence ID" value="OQD46484.1"/>
    <property type="molecule type" value="Genomic_DNA"/>
</dbReference>
<dbReference type="Pfam" id="PF02812">
    <property type="entry name" value="ELFV_dehydrog_N"/>
    <property type="match status" value="1"/>
</dbReference>
<keyword evidence="5" id="KW-0547">Nucleotide-binding</keyword>
<dbReference type="SUPFAM" id="SSF51735">
    <property type="entry name" value="NAD(P)-binding Rossmann-fold domains"/>
    <property type="match status" value="1"/>
</dbReference>
<evidence type="ECO:0000256" key="6">
    <source>
        <dbReference type="PIRSR" id="PIRSR000185-3"/>
    </source>
</evidence>
<evidence type="ECO:0000313" key="9">
    <source>
        <dbReference type="EMBL" id="OQD46484.1"/>
    </source>
</evidence>
<dbReference type="PANTHER" id="PTHR11606:SF13">
    <property type="entry name" value="GLUTAMATE DEHYDROGENASE 1, MITOCHONDRIAL"/>
    <property type="match status" value="1"/>
</dbReference>
<evidence type="ECO:0000259" key="8">
    <source>
        <dbReference type="SMART" id="SM00839"/>
    </source>
</evidence>
<dbReference type="PRINTS" id="PR00082">
    <property type="entry name" value="GLFDHDRGNASE"/>
</dbReference>
<dbReference type="CDD" id="cd01076">
    <property type="entry name" value="NAD_bind_1_Glu_DH"/>
    <property type="match status" value="1"/>
</dbReference>
<dbReference type="InterPro" id="IPR006096">
    <property type="entry name" value="Glu/Leu/Phe/Val/Trp_DH_C"/>
</dbReference>
<proteinExistence type="inferred from homology"/>
<sequence>MISDAWETALAQFDQVSKRIPLSEDIHQVLRNFDRMLTVSIPIRMDNGFLRVFTGFRVQHNAARGPYKGGIRYHPELTLNNLKALAMEMTWKCSLVGVPFGGAKGGIICNPKTLSKGELERLTRRYTYAIMPIIGTEKDIPAPDVNTNEQVMAWIMDTYSINNGYYTPGIVTGKPVNIGGSLGRTHATGLGIAYTIAHAVKYKKMNLKNLKVIIQGYGNVGSAVGKFLNEMGCRVVAVSSSKGGIYNPRGLSHTALIKYYKENGSFDRFPNAEGMTNESLLELPCDVLVPAAMSNQITEENADKIRARLIVEGANGPTTVEADQRLAKRKIPVIPDILANAGGVVVSYFEWVQDAQRYFWSEREVNEKLKNILDCTYEEVHSLSQEKKLSMRTAAMTIAVKRVAAAISVRGLYP</sequence>
<feature type="binding site" evidence="5">
    <location>
        <position position="347"/>
    </location>
    <ligand>
        <name>substrate</name>
    </ligand>
</feature>
<dbReference type="FunFam" id="3.40.50.10860:FF:000003">
    <property type="entry name" value="Glutamate dehydrogenase"/>
    <property type="match status" value="1"/>
</dbReference>
<feature type="site" description="Important for catalysis" evidence="6">
    <location>
        <position position="144"/>
    </location>
</feature>
<dbReference type="SUPFAM" id="SSF53223">
    <property type="entry name" value="Aminoacid dehydrogenase-like, N-terminal domain"/>
    <property type="match status" value="1"/>
</dbReference>
<dbReference type="SMART" id="SM00839">
    <property type="entry name" value="ELFV_dehydrog"/>
    <property type="match status" value="1"/>
</dbReference>
<dbReference type="InterPro" id="IPR006095">
    <property type="entry name" value="Glu/Leu/Phe/Val/Trp_DH"/>
</dbReference>
<dbReference type="InterPro" id="IPR014362">
    <property type="entry name" value="Glu_DH"/>
</dbReference>
<evidence type="ECO:0000256" key="3">
    <source>
        <dbReference type="PIRNR" id="PIRNR000185"/>
    </source>
</evidence>
<evidence type="ECO:0000256" key="7">
    <source>
        <dbReference type="RuleBase" id="RU004417"/>
    </source>
</evidence>